<dbReference type="InterPro" id="IPR010285">
    <property type="entry name" value="DNA_helicase_pif1-like_DEAD"/>
</dbReference>
<dbReference type="GO" id="GO:0006310">
    <property type="term" value="P:DNA recombination"/>
    <property type="evidence" value="ECO:0007669"/>
    <property type="project" value="UniProtKB-KW"/>
</dbReference>
<sequence length="343" mass="39156">MYGKITNFLEGKKEKLFQVIWKSRKVGFGRVYTVHPGNAECYYLRLLLHKIRGPTSFTELKIIAGVVQPSFQAACRALGLLEDDTHWSSTLEEASISESPNKIRELFAIILVFCQVGDPIKLWEKHRDSLAEDVKKQFEAEKVNIDLYLDIIYNQCLILLEDIVISMSGKALLHFGFLSPSREAGFAISNHHYRKELAYDTVHLSKIVAENAPKLNQEQKEIYDKDIRSCNQIMGELTVLLSGDFRQTLPVVLRGTRADIVKACLKTSFLWPHINVLSLRINMRVHLQHDLRAEMFSKLLIDIGDGKIKEVEGRINIPESLGNIVGDLVTLIERIYPNIIRLE</sequence>
<dbReference type="GO" id="GO:0006281">
    <property type="term" value="P:DNA repair"/>
    <property type="evidence" value="ECO:0007669"/>
    <property type="project" value="UniProtKB-KW"/>
</dbReference>
<keyword evidence="1" id="KW-0234">DNA repair</keyword>
<dbReference type="GO" id="GO:0005524">
    <property type="term" value="F:ATP binding"/>
    <property type="evidence" value="ECO:0007669"/>
    <property type="project" value="UniProtKB-KW"/>
</dbReference>
<keyword evidence="1 3" id="KW-0347">Helicase</keyword>
<dbReference type="PANTHER" id="PTHR10492">
    <property type="match status" value="1"/>
</dbReference>
<comment type="similarity">
    <text evidence="1">Belongs to the helicase family.</text>
</comment>
<keyword evidence="1" id="KW-0547">Nucleotide-binding</keyword>
<protein>
    <recommendedName>
        <fullName evidence="1">ATP-dependent DNA helicase</fullName>
        <ecNumber evidence="1">5.6.2.3</ecNumber>
    </recommendedName>
</protein>
<dbReference type="GO" id="GO:0043139">
    <property type="term" value="F:5'-3' DNA helicase activity"/>
    <property type="evidence" value="ECO:0007669"/>
    <property type="project" value="UniProtKB-EC"/>
</dbReference>
<dbReference type="Proteomes" id="UP000887116">
    <property type="component" value="Unassembled WGS sequence"/>
</dbReference>
<dbReference type="OrthoDB" id="6427864at2759"/>
<comment type="cofactor">
    <cofactor evidence="1">
        <name>Mg(2+)</name>
        <dbReference type="ChEBI" id="CHEBI:18420"/>
    </cofactor>
</comment>
<dbReference type="AlphaFoldDB" id="A0A8X6JZ46"/>
<dbReference type="EMBL" id="BMAO01028283">
    <property type="protein sequence ID" value="GFR23391.1"/>
    <property type="molecule type" value="Genomic_DNA"/>
</dbReference>
<gene>
    <name evidence="3" type="primary">LOC103519163</name>
    <name evidence="3" type="ORF">TNCT_40151</name>
</gene>
<keyword evidence="1" id="KW-0378">Hydrolase</keyword>
<dbReference type="GO" id="GO:0016787">
    <property type="term" value="F:hydrolase activity"/>
    <property type="evidence" value="ECO:0007669"/>
    <property type="project" value="UniProtKB-KW"/>
</dbReference>
<dbReference type="Pfam" id="PF05970">
    <property type="entry name" value="PIF1"/>
    <property type="match status" value="1"/>
</dbReference>
<keyword evidence="1" id="KW-0227">DNA damage</keyword>
<dbReference type="GO" id="GO:0000723">
    <property type="term" value="P:telomere maintenance"/>
    <property type="evidence" value="ECO:0007669"/>
    <property type="project" value="InterPro"/>
</dbReference>
<proteinExistence type="inferred from homology"/>
<keyword evidence="1" id="KW-0067">ATP-binding</keyword>
<organism evidence="3 4">
    <name type="scientific">Trichonephila clavata</name>
    <name type="common">Joro spider</name>
    <name type="synonym">Nephila clavata</name>
    <dbReference type="NCBI Taxonomy" id="2740835"/>
    <lineage>
        <taxon>Eukaryota</taxon>
        <taxon>Metazoa</taxon>
        <taxon>Ecdysozoa</taxon>
        <taxon>Arthropoda</taxon>
        <taxon>Chelicerata</taxon>
        <taxon>Arachnida</taxon>
        <taxon>Araneae</taxon>
        <taxon>Araneomorphae</taxon>
        <taxon>Entelegynae</taxon>
        <taxon>Araneoidea</taxon>
        <taxon>Nephilidae</taxon>
        <taxon>Trichonephila</taxon>
    </lineage>
</organism>
<evidence type="ECO:0000259" key="2">
    <source>
        <dbReference type="Pfam" id="PF05970"/>
    </source>
</evidence>
<name>A0A8X6JZ46_TRICU</name>
<evidence type="ECO:0000256" key="1">
    <source>
        <dbReference type="RuleBase" id="RU363044"/>
    </source>
</evidence>
<feature type="domain" description="DNA helicase Pif1-like DEAD-box helicase" evidence="2">
    <location>
        <begin position="180"/>
        <end position="312"/>
    </location>
</feature>
<evidence type="ECO:0000313" key="4">
    <source>
        <dbReference type="Proteomes" id="UP000887116"/>
    </source>
</evidence>
<reference evidence="3" key="1">
    <citation type="submission" date="2020-07" db="EMBL/GenBank/DDBJ databases">
        <title>Multicomponent nature underlies the extraordinary mechanical properties of spider dragline silk.</title>
        <authorList>
            <person name="Kono N."/>
            <person name="Nakamura H."/>
            <person name="Mori M."/>
            <person name="Yoshida Y."/>
            <person name="Ohtoshi R."/>
            <person name="Malay A.D."/>
            <person name="Moran D.A.P."/>
            <person name="Tomita M."/>
            <person name="Numata K."/>
            <person name="Arakawa K."/>
        </authorList>
    </citation>
    <scope>NUCLEOTIDE SEQUENCE</scope>
</reference>
<comment type="caution">
    <text evidence="3">The sequence shown here is derived from an EMBL/GenBank/DDBJ whole genome shotgun (WGS) entry which is preliminary data.</text>
</comment>
<dbReference type="EC" id="5.6.2.3" evidence="1"/>
<evidence type="ECO:0000313" key="3">
    <source>
        <dbReference type="EMBL" id="GFR23391.1"/>
    </source>
</evidence>
<keyword evidence="4" id="KW-1185">Reference proteome</keyword>
<keyword evidence="1" id="KW-0233">DNA recombination</keyword>
<comment type="catalytic activity">
    <reaction evidence="1">
        <text>ATP + H2O = ADP + phosphate + H(+)</text>
        <dbReference type="Rhea" id="RHEA:13065"/>
        <dbReference type="ChEBI" id="CHEBI:15377"/>
        <dbReference type="ChEBI" id="CHEBI:15378"/>
        <dbReference type="ChEBI" id="CHEBI:30616"/>
        <dbReference type="ChEBI" id="CHEBI:43474"/>
        <dbReference type="ChEBI" id="CHEBI:456216"/>
        <dbReference type="EC" id="5.6.2.3"/>
    </reaction>
</comment>
<accession>A0A8X6JZ46</accession>